<comment type="cofactor">
    <cofactor evidence="1">
        <name>Mg(2+)</name>
        <dbReference type="ChEBI" id="CHEBI:18420"/>
    </cofactor>
</comment>
<dbReference type="OrthoDB" id="10050764at2759"/>
<keyword evidence="1" id="KW-0067">ATP-binding</keyword>
<proteinExistence type="inferred from homology"/>
<dbReference type="EC" id="5.6.2.3" evidence="1"/>
<comment type="caution">
    <text evidence="3">The sequence shown here is derived from an EMBL/GenBank/DDBJ whole genome shotgun (WGS) entry which is preliminary data.</text>
</comment>
<sequence length="83" mass="9459">MASLQLEHGATTIHHWAGILDCRHTHDELMTLFDSDDRFQAAKTRILKANTLVIDEIGMMSKTVFEMVEFVCRYVRGNTSVFG</sequence>
<dbReference type="Proteomes" id="UP000242188">
    <property type="component" value="Unassembled WGS sequence"/>
</dbReference>
<reference evidence="3 4" key="1">
    <citation type="journal article" date="2017" name="Nat. Ecol. Evol.">
        <title>Scallop genome provides insights into evolution of bilaterian karyotype and development.</title>
        <authorList>
            <person name="Wang S."/>
            <person name="Zhang J."/>
            <person name="Jiao W."/>
            <person name="Li J."/>
            <person name="Xun X."/>
            <person name="Sun Y."/>
            <person name="Guo X."/>
            <person name="Huan P."/>
            <person name="Dong B."/>
            <person name="Zhang L."/>
            <person name="Hu X."/>
            <person name="Sun X."/>
            <person name="Wang J."/>
            <person name="Zhao C."/>
            <person name="Wang Y."/>
            <person name="Wang D."/>
            <person name="Huang X."/>
            <person name="Wang R."/>
            <person name="Lv J."/>
            <person name="Li Y."/>
            <person name="Zhang Z."/>
            <person name="Liu B."/>
            <person name="Lu W."/>
            <person name="Hui Y."/>
            <person name="Liang J."/>
            <person name="Zhou Z."/>
            <person name="Hou R."/>
            <person name="Li X."/>
            <person name="Liu Y."/>
            <person name="Li H."/>
            <person name="Ning X."/>
            <person name="Lin Y."/>
            <person name="Zhao L."/>
            <person name="Xing Q."/>
            <person name="Dou J."/>
            <person name="Li Y."/>
            <person name="Mao J."/>
            <person name="Guo H."/>
            <person name="Dou H."/>
            <person name="Li T."/>
            <person name="Mu C."/>
            <person name="Jiang W."/>
            <person name="Fu Q."/>
            <person name="Fu X."/>
            <person name="Miao Y."/>
            <person name="Liu J."/>
            <person name="Yu Q."/>
            <person name="Li R."/>
            <person name="Liao H."/>
            <person name="Li X."/>
            <person name="Kong Y."/>
            <person name="Jiang Z."/>
            <person name="Chourrout D."/>
            <person name="Li R."/>
            <person name="Bao Z."/>
        </authorList>
    </citation>
    <scope>NUCLEOTIDE SEQUENCE [LARGE SCALE GENOMIC DNA]</scope>
    <source>
        <strain evidence="3 4">PY_sf001</strain>
    </source>
</reference>
<dbReference type="AlphaFoldDB" id="A0A210PKL9"/>
<accession>A0A210PKL9</accession>
<dbReference type="Pfam" id="PF05970">
    <property type="entry name" value="PIF1"/>
    <property type="match status" value="1"/>
</dbReference>
<gene>
    <name evidence="3" type="ORF">KP79_PYT02360</name>
</gene>
<evidence type="ECO:0000313" key="3">
    <source>
        <dbReference type="EMBL" id="OWF37038.1"/>
    </source>
</evidence>
<dbReference type="Gene3D" id="3.40.50.300">
    <property type="entry name" value="P-loop containing nucleotide triphosphate hydrolases"/>
    <property type="match status" value="1"/>
</dbReference>
<dbReference type="InterPro" id="IPR010285">
    <property type="entry name" value="DNA_helicase_pif1-like_DEAD"/>
</dbReference>
<comment type="catalytic activity">
    <reaction evidence="1">
        <text>ATP + H2O = ADP + phosphate + H(+)</text>
        <dbReference type="Rhea" id="RHEA:13065"/>
        <dbReference type="ChEBI" id="CHEBI:15377"/>
        <dbReference type="ChEBI" id="CHEBI:15378"/>
        <dbReference type="ChEBI" id="CHEBI:30616"/>
        <dbReference type="ChEBI" id="CHEBI:43474"/>
        <dbReference type="ChEBI" id="CHEBI:456216"/>
        <dbReference type="EC" id="5.6.2.3"/>
    </reaction>
</comment>
<keyword evidence="1" id="KW-0347">Helicase</keyword>
<dbReference type="GO" id="GO:0043139">
    <property type="term" value="F:5'-3' DNA helicase activity"/>
    <property type="evidence" value="ECO:0007669"/>
    <property type="project" value="UniProtKB-EC"/>
</dbReference>
<keyword evidence="1" id="KW-0378">Hydrolase</keyword>
<protein>
    <recommendedName>
        <fullName evidence="1">ATP-dependent DNA helicase</fullName>
        <ecNumber evidence="1">5.6.2.3</ecNumber>
    </recommendedName>
</protein>
<keyword evidence="1" id="KW-0234">DNA repair</keyword>
<dbReference type="GO" id="GO:0016887">
    <property type="term" value="F:ATP hydrolysis activity"/>
    <property type="evidence" value="ECO:0007669"/>
    <property type="project" value="RHEA"/>
</dbReference>
<feature type="domain" description="DNA helicase Pif1-like DEAD-box helicase" evidence="2">
    <location>
        <begin position="1"/>
        <end position="83"/>
    </location>
</feature>
<evidence type="ECO:0000256" key="1">
    <source>
        <dbReference type="RuleBase" id="RU363044"/>
    </source>
</evidence>
<dbReference type="InterPro" id="IPR027417">
    <property type="entry name" value="P-loop_NTPase"/>
</dbReference>
<name>A0A210PKL9_MIZYE</name>
<organism evidence="3 4">
    <name type="scientific">Mizuhopecten yessoensis</name>
    <name type="common">Japanese scallop</name>
    <name type="synonym">Patinopecten yessoensis</name>
    <dbReference type="NCBI Taxonomy" id="6573"/>
    <lineage>
        <taxon>Eukaryota</taxon>
        <taxon>Metazoa</taxon>
        <taxon>Spiralia</taxon>
        <taxon>Lophotrochozoa</taxon>
        <taxon>Mollusca</taxon>
        <taxon>Bivalvia</taxon>
        <taxon>Autobranchia</taxon>
        <taxon>Pteriomorphia</taxon>
        <taxon>Pectinida</taxon>
        <taxon>Pectinoidea</taxon>
        <taxon>Pectinidae</taxon>
        <taxon>Mizuhopecten</taxon>
    </lineage>
</organism>
<comment type="similarity">
    <text evidence="1">Belongs to the helicase family.</text>
</comment>
<evidence type="ECO:0000313" key="4">
    <source>
        <dbReference type="Proteomes" id="UP000242188"/>
    </source>
</evidence>
<dbReference type="GO" id="GO:0005524">
    <property type="term" value="F:ATP binding"/>
    <property type="evidence" value="ECO:0007669"/>
    <property type="project" value="UniProtKB-KW"/>
</dbReference>
<evidence type="ECO:0000259" key="2">
    <source>
        <dbReference type="Pfam" id="PF05970"/>
    </source>
</evidence>
<dbReference type="GO" id="GO:0006310">
    <property type="term" value="P:DNA recombination"/>
    <property type="evidence" value="ECO:0007669"/>
    <property type="project" value="UniProtKB-KW"/>
</dbReference>
<keyword evidence="1" id="KW-0227">DNA damage</keyword>
<keyword evidence="4" id="KW-1185">Reference proteome</keyword>
<dbReference type="EMBL" id="NEDP02050114">
    <property type="protein sequence ID" value="OWF37038.1"/>
    <property type="molecule type" value="Genomic_DNA"/>
</dbReference>
<dbReference type="GO" id="GO:0006281">
    <property type="term" value="P:DNA repair"/>
    <property type="evidence" value="ECO:0007669"/>
    <property type="project" value="UniProtKB-KW"/>
</dbReference>
<dbReference type="GO" id="GO:0000723">
    <property type="term" value="P:telomere maintenance"/>
    <property type="evidence" value="ECO:0007669"/>
    <property type="project" value="InterPro"/>
</dbReference>
<keyword evidence="1" id="KW-0233">DNA recombination</keyword>
<keyword evidence="1" id="KW-0547">Nucleotide-binding</keyword>